<gene>
    <name evidence="8" type="ORF">SMN809_LOCUS79211</name>
</gene>
<dbReference type="GO" id="GO:0005634">
    <property type="term" value="C:nucleus"/>
    <property type="evidence" value="ECO:0007669"/>
    <property type="project" value="TreeGrafter"/>
</dbReference>
<comment type="subcellular location">
    <subcellularLocation>
        <location evidence="1">Cytoplasm</location>
    </subcellularLocation>
</comment>
<dbReference type="AlphaFoldDB" id="A0A8S3JBX6"/>
<evidence type="ECO:0000259" key="7">
    <source>
        <dbReference type="Pfam" id="PF21362"/>
    </source>
</evidence>
<dbReference type="InterPro" id="IPR049548">
    <property type="entry name" value="Sina-like_RING"/>
</dbReference>
<evidence type="ECO:0000256" key="4">
    <source>
        <dbReference type="ARBA" id="ARBA00022771"/>
    </source>
</evidence>
<dbReference type="InterPro" id="IPR039338">
    <property type="entry name" value="ZFTRAF1"/>
</dbReference>
<evidence type="ECO:0000256" key="2">
    <source>
        <dbReference type="ARBA" id="ARBA00022490"/>
    </source>
</evidence>
<feature type="non-terminal residue" evidence="8">
    <location>
        <position position="1"/>
    </location>
</feature>
<dbReference type="Proteomes" id="UP000676336">
    <property type="component" value="Unassembled WGS sequence"/>
</dbReference>
<accession>A0A8S3JBX6</accession>
<proteinExistence type="predicted"/>
<feature type="compositionally biased region" description="Polar residues" evidence="6">
    <location>
        <begin position="16"/>
        <end position="42"/>
    </location>
</feature>
<reference evidence="8" key="1">
    <citation type="submission" date="2021-02" db="EMBL/GenBank/DDBJ databases">
        <authorList>
            <person name="Nowell W R."/>
        </authorList>
    </citation>
    <scope>NUCLEOTIDE SEQUENCE</scope>
</reference>
<name>A0A8S3JBX6_9BILA</name>
<feature type="domain" description="E3 ubiquitin-protein ligase Sina-like RING finger" evidence="7">
    <location>
        <begin position="73"/>
        <end position="105"/>
    </location>
</feature>
<evidence type="ECO:0000256" key="3">
    <source>
        <dbReference type="ARBA" id="ARBA00022723"/>
    </source>
</evidence>
<evidence type="ECO:0000256" key="1">
    <source>
        <dbReference type="ARBA" id="ARBA00004496"/>
    </source>
</evidence>
<evidence type="ECO:0000256" key="6">
    <source>
        <dbReference type="SAM" id="MobiDB-lite"/>
    </source>
</evidence>
<organism evidence="8 9">
    <name type="scientific">Rotaria magnacalcarata</name>
    <dbReference type="NCBI Taxonomy" id="392030"/>
    <lineage>
        <taxon>Eukaryota</taxon>
        <taxon>Metazoa</taxon>
        <taxon>Spiralia</taxon>
        <taxon>Gnathifera</taxon>
        <taxon>Rotifera</taxon>
        <taxon>Eurotatoria</taxon>
        <taxon>Bdelloidea</taxon>
        <taxon>Philodinida</taxon>
        <taxon>Philodinidae</taxon>
        <taxon>Rotaria</taxon>
    </lineage>
</organism>
<comment type="caution">
    <text evidence="8">The sequence shown here is derived from an EMBL/GenBank/DDBJ whole genome shotgun (WGS) entry which is preliminary data.</text>
</comment>
<keyword evidence="4" id="KW-0863">Zinc-finger</keyword>
<keyword evidence="3" id="KW-0479">Metal-binding</keyword>
<dbReference type="PANTHER" id="PTHR23059">
    <property type="entry name" value="CYSTEINE AND HISTIDINE-RICH PROTEIN 1"/>
    <property type="match status" value="1"/>
</dbReference>
<sequence>MTDITAAAISNDLQTNSSSDLANLPSDTNETIETTNPISDSIVSDEPPTKKCKITSNDKLRLLEDRITSILSCCICLDLSTLPIFQCVNGHLMCASCFNHLLADCKLKDEQTT</sequence>
<evidence type="ECO:0000256" key="5">
    <source>
        <dbReference type="ARBA" id="ARBA00022833"/>
    </source>
</evidence>
<protein>
    <recommendedName>
        <fullName evidence="7">E3 ubiquitin-protein ligase Sina-like RING finger domain-containing protein</fullName>
    </recommendedName>
</protein>
<evidence type="ECO:0000313" key="9">
    <source>
        <dbReference type="Proteomes" id="UP000676336"/>
    </source>
</evidence>
<dbReference type="Pfam" id="PF21362">
    <property type="entry name" value="Sina_RING"/>
    <property type="match status" value="1"/>
</dbReference>
<dbReference type="EMBL" id="CAJOBI010341905">
    <property type="protein sequence ID" value="CAF5214084.1"/>
    <property type="molecule type" value="Genomic_DNA"/>
</dbReference>
<dbReference type="GO" id="GO:0005737">
    <property type="term" value="C:cytoplasm"/>
    <property type="evidence" value="ECO:0007669"/>
    <property type="project" value="UniProtKB-SubCell"/>
</dbReference>
<dbReference type="PANTHER" id="PTHR23059:SF4">
    <property type="entry name" value="ZINC FINGER TRAF-TYPE-CONTAINING PROTEIN 1"/>
    <property type="match status" value="1"/>
</dbReference>
<dbReference type="GO" id="GO:0008270">
    <property type="term" value="F:zinc ion binding"/>
    <property type="evidence" value="ECO:0007669"/>
    <property type="project" value="UniProtKB-KW"/>
</dbReference>
<feature type="region of interest" description="Disordered" evidence="6">
    <location>
        <begin position="16"/>
        <end position="48"/>
    </location>
</feature>
<keyword evidence="2" id="KW-0963">Cytoplasm</keyword>
<evidence type="ECO:0000313" key="8">
    <source>
        <dbReference type="EMBL" id="CAF5214084.1"/>
    </source>
</evidence>
<keyword evidence="5" id="KW-0862">Zinc</keyword>